<sequence>MKMHIEMDVGILGNAYRIKIFKIRWSDICDNGQDKGGESEMVRAYEEEIYKCPGEEVNDLMESKGGKKKSSSSSSLFYEAPSATALKTFDQTVE</sequence>
<reference evidence="1 2" key="1">
    <citation type="submission" date="2020-09" db="EMBL/GenBank/DDBJ databases">
        <title>De no assembly of potato wild relative species, Solanum commersonii.</title>
        <authorList>
            <person name="Cho K."/>
        </authorList>
    </citation>
    <scope>NUCLEOTIDE SEQUENCE [LARGE SCALE GENOMIC DNA]</scope>
    <source>
        <strain evidence="1">LZ3.2</strain>
        <tissue evidence="1">Leaf</tissue>
    </source>
</reference>
<dbReference type="PANTHER" id="PTHR35727:SF5">
    <property type="entry name" value="S-ADENOSYL-L-METHIONINE DECARBOXYLASE LEADER PEPTIDE PROTEIN"/>
    <property type="match status" value="1"/>
</dbReference>
<evidence type="ECO:0000313" key="2">
    <source>
        <dbReference type="Proteomes" id="UP000824120"/>
    </source>
</evidence>
<gene>
    <name evidence="1" type="ORF">H5410_025172</name>
</gene>
<protein>
    <submittedName>
        <fullName evidence="1">Uncharacterized protein</fullName>
    </submittedName>
</protein>
<dbReference type="AlphaFoldDB" id="A0A9J5YV58"/>
<keyword evidence="2" id="KW-1185">Reference proteome</keyword>
<accession>A0A9J5YV58</accession>
<comment type="caution">
    <text evidence="1">The sequence shown here is derived from an EMBL/GenBank/DDBJ whole genome shotgun (WGS) entry which is preliminary data.</text>
</comment>
<dbReference type="InterPro" id="IPR012511">
    <property type="entry name" value="AdoMetDC_leader"/>
</dbReference>
<dbReference type="Pfam" id="PF08132">
    <property type="entry name" value="AdoMetDC_leader"/>
    <property type="match status" value="1"/>
</dbReference>
<dbReference type="PANTHER" id="PTHR35727">
    <property type="entry name" value="BNAA05G33520D PROTEIN"/>
    <property type="match status" value="1"/>
</dbReference>
<proteinExistence type="predicted"/>
<dbReference type="Proteomes" id="UP000824120">
    <property type="component" value="Chromosome 5"/>
</dbReference>
<organism evidence="1 2">
    <name type="scientific">Solanum commersonii</name>
    <name type="common">Commerson's wild potato</name>
    <name type="synonym">Commerson's nightshade</name>
    <dbReference type="NCBI Taxonomy" id="4109"/>
    <lineage>
        <taxon>Eukaryota</taxon>
        <taxon>Viridiplantae</taxon>
        <taxon>Streptophyta</taxon>
        <taxon>Embryophyta</taxon>
        <taxon>Tracheophyta</taxon>
        <taxon>Spermatophyta</taxon>
        <taxon>Magnoliopsida</taxon>
        <taxon>eudicotyledons</taxon>
        <taxon>Gunneridae</taxon>
        <taxon>Pentapetalae</taxon>
        <taxon>asterids</taxon>
        <taxon>lamiids</taxon>
        <taxon>Solanales</taxon>
        <taxon>Solanaceae</taxon>
        <taxon>Solanoideae</taxon>
        <taxon>Solaneae</taxon>
        <taxon>Solanum</taxon>
    </lineage>
</organism>
<name>A0A9J5YV58_SOLCO</name>
<evidence type="ECO:0000313" key="1">
    <source>
        <dbReference type="EMBL" id="KAG5603680.1"/>
    </source>
</evidence>
<dbReference type="EMBL" id="JACXVP010000005">
    <property type="protein sequence ID" value="KAG5603680.1"/>
    <property type="molecule type" value="Genomic_DNA"/>
</dbReference>